<reference evidence="3" key="1">
    <citation type="journal article" date="2019" name="Int. J. Syst. Evol. Microbiol.">
        <title>The Global Catalogue of Microorganisms (GCM) 10K type strain sequencing project: providing services to taxonomists for standard genome sequencing and annotation.</title>
        <authorList>
            <consortium name="The Broad Institute Genomics Platform"/>
            <consortium name="The Broad Institute Genome Sequencing Center for Infectious Disease"/>
            <person name="Wu L."/>
            <person name="Ma J."/>
        </authorList>
    </citation>
    <scope>NUCLEOTIDE SEQUENCE [LARGE SCALE GENOMIC DNA]</scope>
    <source>
        <strain evidence="3">JCM 4855</strain>
    </source>
</reference>
<proteinExistence type="predicted"/>
<dbReference type="RefSeq" id="WP_189877575.1">
    <property type="nucleotide sequence ID" value="NZ_BMWA01000024.1"/>
</dbReference>
<accession>A0ABW2EEF8</accession>
<evidence type="ECO:0000313" key="2">
    <source>
        <dbReference type="EMBL" id="MFC7017135.1"/>
    </source>
</evidence>
<evidence type="ECO:0000256" key="1">
    <source>
        <dbReference type="SAM" id="MobiDB-lite"/>
    </source>
</evidence>
<sequence length="114" mass="13174">MYDQARAQQPPDRPSQRSEHRPAGPEPLLPADERDKITLRLRRALNEFADAPRQALEEAEVAYDDAVTQLANALAERGRALREDWEGRDPATHPDELRHALREYREITQRLLRA</sequence>
<dbReference type="Proteomes" id="UP001596409">
    <property type="component" value="Unassembled WGS sequence"/>
</dbReference>
<name>A0ABW2EEF8_9ACTN</name>
<gene>
    <name evidence="2" type="ORF">ACFQMH_36720</name>
</gene>
<feature type="compositionally biased region" description="Basic and acidic residues" evidence="1">
    <location>
        <begin position="14"/>
        <end position="23"/>
    </location>
</feature>
<dbReference type="EMBL" id="JBHSYM010000087">
    <property type="protein sequence ID" value="MFC7017135.1"/>
    <property type="molecule type" value="Genomic_DNA"/>
</dbReference>
<feature type="region of interest" description="Disordered" evidence="1">
    <location>
        <begin position="1"/>
        <end position="34"/>
    </location>
</feature>
<protein>
    <submittedName>
        <fullName evidence="2">Uncharacterized protein</fullName>
    </submittedName>
</protein>
<comment type="caution">
    <text evidence="2">The sequence shown here is derived from an EMBL/GenBank/DDBJ whole genome shotgun (WGS) entry which is preliminary data.</text>
</comment>
<organism evidence="2 3">
    <name type="scientific">Streptomyces viridiviolaceus</name>
    <dbReference type="NCBI Taxonomy" id="68282"/>
    <lineage>
        <taxon>Bacteria</taxon>
        <taxon>Bacillati</taxon>
        <taxon>Actinomycetota</taxon>
        <taxon>Actinomycetes</taxon>
        <taxon>Kitasatosporales</taxon>
        <taxon>Streptomycetaceae</taxon>
        <taxon>Streptomyces</taxon>
    </lineage>
</organism>
<evidence type="ECO:0000313" key="3">
    <source>
        <dbReference type="Proteomes" id="UP001596409"/>
    </source>
</evidence>
<keyword evidence="3" id="KW-1185">Reference proteome</keyword>